<keyword evidence="6" id="KW-0805">Transcription regulation</keyword>
<feature type="domain" description="THAP-type" evidence="13">
    <location>
        <begin position="7"/>
        <end position="104"/>
    </location>
</feature>
<feature type="non-terminal residue" evidence="14">
    <location>
        <position position="180"/>
    </location>
</feature>
<proteinExistence type="inferred from homology"/>
<keyword evidence="8 12" id="KW-0238">DNA-binding</keyword>
<name>A0A6G0XGJ8_APHCR</name>
<dbReference type="AlphaFoldDB" id="A0A6G0XGJ8"/>
<protein>
    <submittedName>
        <fullName evidence="14">THAP domain-containing protein 1</fullName>
    </submittedName>
</protein>
<dbReference type="InterPro" id="IPR026516">
    <property type="entry name" value="THAP1/10"/>
</dbReference>
<keyword evidence="10" id="KW-0539">Nucleus</keyword>
<evidence type="ECO:0000256" key="8">
    <source>
        <dbReference type="ARBA" id="ARBA00023125"/>
    </source>
</evidence>
<dbReference type="PANTHER" id="PTHR46600">
    <property type="entry name" value="THAP DOMAIN-CONTAINING"/>
    <property type="match status" value="1"/>
</dbReference>
<keyword evidence="4 12" id="KW-0863">Zinc-finger</keyword>
<evidence type="ECO:0000256" key="1">
    <source>
        <dbReference type="ARBA" id="ARBA00004642"/>
    </source>
</evidence>
<comment type="caution">
    <text evidence="14">The sequence shown here is derived from an EMBL/GenBank/DDBJ whole genome shotgun (WGS) entry which is preliminary data.</text>
</comment>
<keyword evidence="7" id="KW-0175">Coiled coil</keyword>
<evidence type="ECO:0000256" key="11">
    <source>
        <dbReference type="ARBA" id="ARBA00023306"/>
    </source>
</evidence>
<dbReference type="OrthoDB" id="6619240at2759"/>
<comment type="subcellular location">
    <subcellularLocation>
        <location evidence="1">Nucleus</location>
        <location evidence="1">Nucleoplasm</location>
    </subcellularLocation>
</comment>
<dbReference type="InterPro" id="IPR006612">
    <property type="entry name" value="THAP_Znf"/>
</dbReference>
<dbReference type="Pfam" id="PF05485">
    <property type="entry name" value="THAP"/>
    <property type="match status" value="1"/>
</dbReference>
<dbReference type="GO" id="GO:0043565">
    <property type="term" value="F:sequence-specific DNA binding"/>
    <property type="evidence" value="ECO:0007669"/>
    <property type="project" value="InterPro"/>
</dbReference>
<keyword evidence="9" id="KW-0804">Transcription</keyword>
<evidence type="ECO:0000256" key="10">
    <source>
        <dbReference type="ARBA" id="ARBA00023242"/>
    </source>
</evidence>
<gene>
    <name evidence="14" type="ORF">FWK35_00028298</name>
</gene>
<dbReference type="PANTHER" id="PTHR46600:SF1">
    <property type="entry name" value="THAP DOMAIN-CONTAINING PROTEIN 1"/>
    <property type="match status" value="1"/>
</dbReference>
<dbReference type="Proteomes" id="UP000478052">
    <property type="component" value="Unassembled WGS sequence"/>
</dbReference>
<evidence type="ECO:0000256" key="4">
    <source>
        <dbReference type="ARBA" id="ARBA00022771"/>
    </source>
</evidence>
<keyword evidence="11" id="KW-0131">Cell cycle</keyword>
<reference evidence="14 15" key="1">
    <citation type="submission" date="2019-08" db="EMBL/GenBank/DDBJ databases">
        <title>Whole genome of Aphis craccivora.</title>
        <authorList>
            <person name="Voronova N.V."/>
            <person name="Shulinski R.S."/>
            <person name="Bandarenka Y.V."/>
            <person name="Zhorov D.G."/>
            <person name="Warner D."/>
        </authorList>
    </citation>
    <scope>NUCLEOTIDE SEQUENCE [LARGE SCALE GENOMIC DNA]</scope>
    <source>
        <strain evidence="14">180601</strain>
        <tissue evidence="14">Whole Body</tissue>
    </source>
</reference>
<keyword evidence="15" id="KW-1185">Reference proteome</keyword>
<evidence type="ECO:0000256" key="6">
    <source>
        <dbReference type="ARBA" id="ARBA00023015"/>
    </source>
</evidence>
<evidence type="ECO:0000256" key="9">
    <source>
        <dbReference type="ARBA" id="ARBA00023163"/>
    </source>
</evidence>
<accession>A0A6G0XGJ8</accession>
<evidence type="ECO:0000256" key="12">
    <source>
        <dbReference type="PROSITE-ProRule" id="PRU00309"/>
    </source>
</evidence>
<keyword evidence="5" id="KW-0862">Zinc</keyword>
<evidence type="ECO:0000259" key="13">
    <source>
        <dbReference type="PROSITE" id="PS50950"/>
    </source>
</evidence>
<dbReference type="GO" id="GO:0005654">
    <property type="term" value="C:nucleoplasm"/>
    <property type="evidence" value="ECO:0007669"/>
    <property type="project" value="UniProtKB-SubCell"/>
</dbReference>
<dbReference type="EMBL" id="VUJU01007864">
    <property type="protein sequence ID" value="KAF0739309.1"/>
    <property type="molecule type" value="Genomic_DNA"/>
</dbReference>
<evidence type="ECO:0000256" key="2">
    <source>
        <dbReference type="ARBA" id="ARBA00006177"/>
    </source>
</evidence>
<dbReference type="SUPFAM" id="SSF57716">
    <property type="entry name" value="Glucocorticoid receptor-like (DNA-binding domain)"/>
    <property type="match status" value="1"/>
</dbReference>
<keyword evidence="3" id="KW-0479">Metal-binding</keyword>
<evidence type="ECO:0000313" key="14">
    <source>
        <dbReference type="EMBL" id="KAF0739309.1"/>
    </source>
</evidence>
<evidence type="ECO:0000256" key="7">
    <source>
        <dbReference type="ARBA" id="ARBA00023054"/>
    </source>
</evidence>
<dbReference type="GO" id="GO:0008270">
    <property type="term" value="F:zinc ion binding"/>
    <property type="evidence" value="ECO:0007669"/>
    <property type="project" value="UniProtKB-KW"/>
</dbReference>
<sequence>MSDQTTNRTNCCVYGCSSRADQDKDISFHLIPKQGSRTVKIVNKLGIEEFVDIRKAWDKMLKSGKKLTNVMKVSSKHFLKNDYILPDVPCKKKTLKKNAIPSKNLPLQLPVNAYVQNRIQRKRDRYILEETPSTSNSFCQSNEENIIIEANEENPKIVEEIISGLSQPTSHLQTCKCDKS</sequence>
<evidence type="ECO:0000256" key="3">
    <source>
        <dbReference type="ARBA" id="ARBA00022723"/>
    </source>
</evidence>
<organism evidence="14 15">
    <name type="scientific">Aphis craccivora</name>
    <name type="common">Cowpea aphid</name>
    <dbReference type="NCBI Taxonomy" id="307492"/>
    <lineage>
        <taxon>Eukaryota</taxon>
        <taxon>Metazoa</taxon>
        <taxon>Ecdysozoa</taxon>
        <taxon>Arthropoda</taxon>
        <taxon>Hexapoda</taxon>
        <taxon>Insecta</taxon>
        <taxon>Pterygota</taxon>
        <taxon>Neoptera</taxon>
        <taxon>Paraneoptera</taxon>
        <taxon>Hemiptera</taxon>
        <taxon>Sternorrhyncha</taxon>
        <taxon>Aphidomorpha</taxon>
        <taxon>Aphidoidea</taxon>
        <taxon>Aphididae</taxon>
        <taxon>Aphidini</taxon>
        <taxon>Aphis</taxon>
        <taxon>Aphis</taxon>
    </lineage>
</organism>
<comment type="similarity">
    <text evidence="2">Belongs to the THAP1 family.</text>
</comment>
<dbReference type="PROSITE" id="PS50950">
    <property type="entry name" value="ZF_THAP"/>
    <property type="match status" value="1"/>
</dbReference>
<evidence type="ECO:0000256" key="5">
    <source>
        <dbReference type="ARBA" id="ARBA00022833"/>
    </source>
</evidence>
<evidence type="ECO:0000313" key="15">
    <source>
        <dbReference type="Proteomes" id="UP000478052"/>
    </source>
</evidence>